<evidence type="ECO:0000313" key="9">
    <source>
        <dbReference type="Proteomes" id="UP000078561"/>
    </source>
</evidence>
<evidence type="ECO:0000256" key="2">
    <source>
        <dbReference type="ARBA" id="ARBA00022692"/>
    </source>
</evidence>
<dbReference type="InterPro" id="IPR002645">
    <property type="entry name" value="STAS_dom"/>
</dbReference>
<feature type="transmembrane region" description="Helical" evidence="6">
    <location>
        <begin position="209"/>
        <end position="230"/>
    </location>
</feature>
<feature type="region of interest" description="Disordered" evidence="5">
    <location>
        <begin position="424"/>
        <end position="446"/>
    </location>
</feature>
<dbReference type="SUPFAM" id="SSF52091">
    <property type="entry name" value="SpoIIaa-like"/>
    <property type="match status" value="1"/>
</dbReference>
<feature type="transmembrane region" description="Helical" evidence="6">
    <location>
        <begin position="128"/>
        <end position="150"/>
    </location>
</feature>
<dbReference type="InterPro" id="IPR036513">
    <property type="entry name" value="STAS_dom_sf"/>
</dbReference>
<organism evidence="8">
    <name type="scientific">Absidia glauca</name>
    <name type="common">Pin mould</name>
    <dbReference type="NCBI Taxonomy" id="4829"/>
    <lineage>
        <taxon>Eukaryota</taxon>
        <taxon>Fungi</taxon>
        <taxon>Fungi incertae sedis</taxon>
        <taxon>Mucoromycota</taxon>
        <taxon>Mucoromycotina</taxon>
        <taxon>Mucoromycetes</taxon>
        <taxon>Mucorales</taxon>
        <taxon>Cunninghamellaceae</taxon>
        <taxon>Absidia</taxon>
    </lineage>
</organism>
<dbReference type="Proteomes" id="UP000078561">
    <property type="component" value="Unassembled WGS sequence"/>
</dbReference>
<name>A0A163KA87_ABSGL</name>
<dbReference type="CDD" id="cd07042">
    <property type="entry name" value="STAS_SulP_like_sulfate_transporter"/>
    <property type="match status" value="1"/>
</dbReference>
<reference evidence="8" key="1">
    <citation type="submission" date="2016-04" db="EMBL/GenBank/DDBJ databases">
        <authorList>
            <person name="Evans L.H."/>
            <person name="Alamgir A."/>
            <person name="Owens N."/>
            <person name="Weber N.D."/>
            <person name="Virtaneva K."/>
            <person name="Barbian K."/>
            <person name="Babar A."/>
            <person name="Rosenke K."/>
        </authorList>
    </citation>
    <scope>NUCLEOTIDE SEQUENCE [LARGE SCALE GENOMIC DNA]</scope>
    <source>
        <strain evidence="8">CBS 101.48</strain>
    </source>
</reference>
<proteinExistence type="predicted"/>
<dbReference type="AlphaFoldDB" id="A0A163KA87"/>
<dbReference type="OMA" id="LYWIFGT"/>
<keyword evidence="4 6" id="KW-0472">Membrane</keyword>
<feature type="transmembrane region" description="Helical" evidence="6">
    <location>
        <begin position="27"/>
        <end position="44"/>
    </location>
</feature>
<protein>
    <recommendedName>
        <fullName evidence="7">STAS domain-containing protein</fullName>
    </recommendedName>
</protein>
<keyword evidence="3 6" id="KW-1133">Transmembrane helix</keyword>
<evidence type="ECO:0000256" key="6">
    <source>
        <dbReference type="SAM" id="Phobius"/>
    </source>
</evidence>
<dbReference type="STRING" id="4829.A0A163KA87"/>
<dbReference type="GO" id="GO:0016020">
    <property type="term" value="C:membrane"/>
    <property type="evidence" value="ECO:0007669"/>
    <property type="project" value="UniProtKB-SubCell"/>
</dbReference>
<dbReference type="InParanoid" id="A0A163KA87"/>
<gene>
    <name evidence="8" type="primary">ABSGL_12420.1 scaffold 12745</name>
</gene>
<comment type="subcellular location">
    <subcellularLocation>
        <location evidence="1">Membrane</location>
        <topology evidence="1">Multi-pass membrane protein</topology>
    </subcellularLocation>
</comment>
<evidence type="ECO:0000313" key="8">
    <source>
        <dbReference type="EMBL" id="SAM06531.1"/>
    </source>
</evidence>
<feature type="domain" description="STAS" evidence="7">
    <location>
        <begin position="469"/>
        <end position="592"/>
    </location>
</feature>
<dbReference type="EMBL" id="LT554591">
    <property type="protein sequence ID" value="SAM06531.1"/>
    <property type="molecule type" value="Genomic_DNA"/>
</dbReference>
<feature type="transmembrane region" description="Helical" evidence="6">
    <location>
        <begin position="370"/>
        <end position="402"/>
    </location>
</feature>
<dbReference type="GO" id="GO:0055085">
    <property type="term" value="P:transmembrane transport"/>
    <property type="evidence" value="ECO:0007669"/>
    <property type="project" value="InterPro"/>
</dbReference>
<sequence length="685" mass="75733">MTTTLVLDTPPDALATRLHQIGKRFPWFLRVYLTSFFPIFQWIHRYNLSWLVQDMIAGITVGIVLVPQSIAYAKIAGLEPQYGLYTSFVGVSIYCFFGTSKDISIGMILGQAIANVKALYPDITGPQVAVNLSLMTGLINVIIGISRLGILVDFIPQPAIAAYMTGSAITITLGQWPKLFGLNSVDTHAPPYLIVVNFFKNISHTQLDVAFGLTGLTFLYLVRMGCHYLSTQRTLSYPLQKSVFYFGILRNGLLVVLATVVSFAINRGRDTSVISIIHSVPEGFDAMAIPGAPATGAFSRTAILAKSGVRTPAAGIFSGLVVICSLYVLTPCFYYIPDAILSAVVIHAVADLVSSPRYLKQLSDTSPLDLLVWAIGVAVTICTGVQTGIYAAVGLSMVIMLFKMARPPVKLLARIPVPCDDSNNDEHQHLLDRKEHPSSSSPSPKHLPRYIYMDEQDLHYVEQHDPLPPGLLVFQLSESILYPNAEFVTEAIISSVKSRTKCNSSADLDVKAAHHLPWNQQPNTSDDMHRLQRPVLRALVLDLTSARRLDSTALHALVNLRNNVEKYAGVVEWHFVGIQSGRLRQDLIYHGFPLEHLNPPDDNDTGVGEKQENLQQQQSTAIVMHLNDDLEIGQAQRPSSATQGKTKLSPDVKECRMDYQRGYSCYHWDVNTAVNSIWKRWHALG</sequence>
<keyword evidence="9" id="KW-1185">Reference proteome</keyword>
<feature type="transmembrane region" description="Helical" evidence="6">
    <location>
        <begin position="313"/>
        <end position="336"/>
    </location>
</feature>
<dbReference type="InterPro" id="IPR011547">
    <property type="entry name" value="SLC26A/SulP_dom"/>
</dbReference>
<dbReference type="OrthoDB" id="288203at2759"/>
<dbReference type="PANTHER" id="PTHR11814">
    <property type="entry name" value="SULFATE TRANSPORTER"/>
    <property type="match status" value="1"/>
</dbReference>
<dbReference type="Gene3D" id="3.30.750.24">
    <property type="entry name" value="STAS domain"/>
    <property type="match status" value="1"/>
</dbReference>
<evidence type="ECO:0000256" key="4">
    <source>
        <dbReference type="ARBA" id="ARBA00023136"/>
    </source>
</evidence>
<feature type="compositionally biased region" description="Basic and acidic residues" evidence="5">
    <location>
        <begin position="424"/>
        <end position="437"/>
    </location>
</feature>
<feature type="transmembrane region" description="Helical" evidence="6">
    <location>
        <begin position="50"/>
        <end position="70"/>
    </location>
</feature>
<evidence type="ECO:0000256" key="1">
    <source>
        <dbReference type="ARBA" id="ARBA00004141"/>
    </source>
</evidence>
<accession>A0A163KA87</accession>
<feature type="transmembrane region" description="Helical" evidence="6">
    <location>
        <begin position="242"/>
        <end position="265"/>
    </location>
</feature>
<dbReference type="InterPro" id="IPR001902">
    <property type="entry name" value="SLC26A/SulP_fam"/>
</dbReference>
<dbReference type="Pfam" id="PF00916">
    <property type="entry name" value="Sulfate_transp"/>
    <property type="match status" value="1"/>
</dbReference>
<evidence type="ECO:0000259" key="7">
    <source>
        <dbReference type="PROSITE" id="PS50801"/>
    </source>
</evidence>
<evidence type="ECO:0000256" key="3">
    <source>
        <dbReference type="ARBA" id="ARBA00022989"/>
    </source>
</evidence>
<dbReference type="Pfam" id="PF01740">
    <property type="entry name" value="STAS"/>
    <property type="match status" value="1"/>
</dbReference>
<dbReference type="PROSITE" id="PS50801">
    <property type="entry name" value="STAS"/>
    <property type="match status" value="1"/>
</dbReference>
<evidence type="ECO:0000256" key="5">
    <source>
        <dbReference type="SAM" id="MobiDB-lite"/>
    </source>
</evidence>
<keyword evidence="2 6" id="KW-0812">Transmembrane</keyword>